<dbReference type="RefSeq" id="WP_211938728.1">
    <property type="nucleotide sequence ID" value="NZ_CP073078.1"/>
</dbReference>
<dbReference type="InterPro" id="IPR003593">
    <property type="entry name" value="AAA+_ATPase"/>
</dbReference>
<dbReference type="PROSITE" id="PS00211">
    <property type="entry name" value="ABC_TRANSPORTER_1"/>
    <property type="match status" value="1"/>
</dbReference>
<dbReference type="Gene3D" id="3.40.50.300">
    <property type="entry name" value="P-loop containing nucleotide triphosphate hydrolases"/>
    <property type="match status" value="1"/>
</dbReference>
<comment type="similarity">
    <text evidence="1">Belongs to the ABC transporter superfamily.</text>
</comment>
<evidence type="ECO:0000256" key="5">
    <source>
        <dbReference type="ARBA" id="ARBA00051811"/>
    </source>
</evidence>
<keyword evidence="3" id="KW-0547">Nucleotide-binding</keyword>
<dbReference type="InterPro" id="IPR022473">
    <property type="entry name" value="ABC_trnsptr_Choline_ATP-bd"/>
</dbReference>
<dbReference type="GO" id="GO:0015418">
    <property type="term" value="F:ABC-type quaternary ammonium compound transporting activity"/>
    <property type="evidence" value="ECO:0007669"/>
    <property type="project" value="UniProtKB-EC"/>
</dbReference>
<evidence type="ECO:0000256" key="8">
    <source>
        <dbReference type="ARBA" id="ARBA00068787"/>
    </source>
</evidence>
<name>A0A975G045_9CAUL</name>
<dbReference type="EMBL" id="CP073078">
    <property type="protein sequence ID" value="QUD88678.1"/>
    <property type="molecule type" value="Genomic_DNA"/>
</dbReference>
<gene>
    <name evidence="10" type="primary">choV</name>
    <name evidence="10" type="ORF">KCG34_01970</name>
</gene>
<dbReference type="EC" id="7.6.2.9" evidence="7"/>
<proteinExistence type="inferred from homology"/>
<dbReference type="PANTHER" id="PTHR43869">
    <property type="entry name" value="GLYCINE BETAINE/PROLINE BETAINE TRANSPORT SYSTEM ATP-BINDING PROTEIN PROV"/>
    <property type="match status" value="1"/>
</dbReference>
<evidence type="ECO:0000256" key="3">
    <source>
        <dbReference type="ARBA" id="ARBA00022741"/>
    </source>
</evidence>
<sequence length="417" mass="45132">MNVHAAALTDEPPRQEAGDVTTAVEFKEVDILFGKAGKGARDPAMAKAISLMEAGSTRSQIAAETGVVLGVAGANLTVRAGEISVLMGLSGSGKSTLLRAANGLNSVTRGQVLVRHQGGVVDVASCDAPTLREVRRKSIAMVFQQFALLPWRTVRDNVGLGLEFQGMDKAQRRRIVDEKLELVGLAEWADRKTQELSGGMQQRVGLARAFATDADILLMDEPFSALDPLIRSRLQDELISLQESVQKTIIFVSHDLDEALKLGDQITIMEGGRIVQTGDAQDIVLRPANDYVAQFVRHMNPLSVLTGATVMRGVDDLEAEAGGVWLDSRRRYRLELDADRHPLACHVEGEERVLLRHEPQGGPIRPDSMILAEAGLPLSAIIKICEANRHPVLLVENGRLLGVCGEAEILKALSGDR</sequence>
<dbReference type="AlphaFoldDB" id="A0A975G045"/>
<dbReference type="FunFam" id="3.40.50.300:FF:000201">
    <property type="entry name" value="Glycine betaine/L-proline ABC transporter ATP-binding protein"/>
    <property type="match status" value="1"/>
</dbReference>
<dbReference type="InterPro" id="IPR017871">
    <property type="entry name" value="ABC_transporter-like_CS"/>
</dbReference>
<dbReference type="InterPro" id="IPR051921">
    <property type="entry name" value="ABC_osmolyte_uptake_ATP-bind"/>
</dbReference>
<evidence type="ECO:0000259" key="9">
    <source>
        <dbReference type="PROSITE" id="PS50893"/>
    </source>
</evidence>
<dbReference type="PROSITE" id="PS50893">
    <property type="entry name" value="ABC_TRANSPORTER_2"/>
    <property type="match status" value="1"/>
</dbReference>
<dbReference type="SMART" id="SM00382">
    <property type="entry name" value="AAA"/>
    <property type="match status" value="1"/>
</dbReference>
<dbReference type="InterPro" id="IPR003439">
    <property type="entry name" value="ABC_transporter-like_ATP-bd"/>
</dbReference>
<dbReference type="GO" id="GO:0016887">
    <property type="term" value="F:ATP hydrolysis activity"/>
    <property type="evidence" value="ECO:0007669"/>
    <property type="project" value="InterPro"/>
</dbReference>
<dbReference type="Pfam" id="PF00005">
    <property type="entry name" value="ABC_tran"/>
    <property type="match status" value="1"/>
</dbReference>
<evidence type="ECO:0000256" key="4">
    <source>
        <dbReference type="ARBA" id="ARBA00022840"/>
    </source>
</evidence>
<dbReference type="SUPFAM" id="SSF52540">
    <property type="entry name" value="P-loop containing nucleoside triphosphate hydrolases"/>
    <property type="match status" value="1"/>
</dbReference>
<keyword evidence="11" id="KW-1185">Reference proteome</keyword>
<evidence type="ECO:0000313" key="11">
    <source>
        <dbReference type="Proteomes" id="UP000676409"/>
    </source>
</evidence>
<evidence type="ECO:0000256" key="2">
    <source>
        <dbReference type="ARBA" id="ARBA00022448"/>
    </source>
</evidence>
<comment type="catalytic activity">
    <reaction evidence="5">
        <text>a quaternary ammonium(out) + ATP + H2O = a quaternary ammonium(in) + ADP + phosphate + H(+)</text>
        <dbReference type="Rhea" id="RHEA:11036"/>
        <dbReference type="ChEBI" id="CHEBI:15377"/>
        <dbReference type="ChEBI" id="CHEBI:15378"/>
        <dbReference type="ChEBI" id="CHEBI:30616"/>
        <dbReference type="ChEBI" id="CHEBI:35267"/>
        <dbReference type="ChEBI" id="CHEBI:43474"/>
        <dbReference type="ChEBI" id="CHEBI:456216"/>
        <dbReference type="EC" id="7.6.2.9"/>
    </reaction>
    <physiologicalReaction direction="left-to-right" evidence="5">
        <dbReference type="Rhea" id="RHEA:11037"/>
    </physiologicalReaction>
</comment>
<protein>
    <recommendedName>
        <fullName evidence="8">Trimethylamine N-oxide transport system ATP-binding protein TmoW</fullName>
        <ecNumber evidence="7">7.6.2.9</ecNumber>
    </recommendedName>
</protein>
<dbReference type="PANTHER" id="PTHR43869:SF1">
    <property type="entry name" value="GLYCINE BETAINE_PROLINE BETAINE TRANSPORT SYSTEM ATP-BINDING PROTEIN PROV"/>
    <property type="match status" value="1"/>
</dbReference>
<organism evidence="10 11">
    <name type="scientific">Phenylobacterium montanum</name>
    <dbReference type="NCBI Taxonomy" id="2823693"/>
    <lineage>
        <taxon>Bacteria</taxon>
        <taxon>Pseudomonadati</taxon>
        <taxon>Pseudomonadota</taxon>
        <taxon>Alphaproteobacteria</taxon>
        <taxon>Caulobacterales</taxon>
        <taxon>Caulobacteraceae</taxon>
        <taxon>Phenylobacterium</taxon>
    </lineage>
</organism>
<accession>A0A975G045</accession>
<keyword evidence="2" id="KW-0813">Transport</keyword>
<dbReference type="GO" id="GO:0055052">
    <property type="term" value="C:ATP-binding cassette (ABC) transporter complex, substrate-binding subunit-containing"/>
    <property type="evidence" value="ECO:0007669"/>
    <property type="project" value="InterPro"/>
</dbReference>
<dbReference type="KEGG" id="caul:KCG34_01970"/>
<evidence type="ECO:0000313" key="10">
    <source>
        <dbReference type="EMBL" id="QUD88678.1"/>
    </source>
</evidence>
<dbReference type="InterPro" id="IPR027417">
    <property type="entry name" value="P-loop_NTPase"/>
</dbReference>
<evidence type="ECO:0000256" key="6">
    <source>
        <dbReference type="ARBA" id="ARBA00061968"/>
    </source>
</evidence>
<dbReference type="GO" id="GO:0005524">
    <property type="term" value="F:ATP binding"/>
    <property type="evidence" value="ECO:0007669"/>
    <property type="project" value="UniProtKB-KW"/>
</dbReference>
<reference evidence="10" key="1">
    <citation type="submission" date="2021-04" db="EMBL/GenBank/DDBJ databases">
        <title>The complete genome sequence of Caulobacter sp. S6.</title>
        <authorList>
            <person name="Tang Y."/>
            <person name="Ouyang W."/>
            <person name="Liu Q."/>
            <person name="Huang B."/>
            <person name="Guo Z."/>
            <person name="Lei P."/>
        </authorList>
    </citation>
    <scope>NUCLEOTIDE SEQUENCE</scope>
    <source>
        <strain evidence="10">S6</strain>
    </source>
</reference>
<evidence type="ECO:0000256" key="1">
    <source>
        <dbReference type="ARBA" id="ARBA00005417"/>
    </source>
</evidence>
<feature type="domain" description="ABC transporter" evidence="9">
    <location>
        <begin position="46"/>
        <end position="296"/>
    </location>
</feature>
<evidence type="ECO:0000256" key="7">
    <source>
        <dbReference type="ARBA" id="ARBA00066388"/>
    </source>
</evidence>
<dbReference type="Proteomes" id="UP000676409">
    <property type="component" value="Chromosome"/>
</dbReference>
<keyword evidence="4 10" id="KW-0067">ATP-binding</keyword>
<dbReference type="GO" id="GO:0015220">
    <property type="term" value="F:choline transmembrane transporter activity"/>
    <property type="evidence" value="ECO:0007669"/>
    <property type="project" value="InterPro"/>
</dbReference>
<dbReference type="GO" id="GO:0006970">
    <property type="term" value="P:response to osmotic stress"/>
    <property type="evidence" value="ECO:0007669"/>
    <property type="project" value="UniProtKB-ARBA"/>
</dbReference>
<comment type="subunit">
    <text evidence="6">The complex is probably composed of two ATP-binding proteins (TmoW), two transmembrane proteins (TmoV) and a solute-binding protein (TmoX).</text>
</comment>
<dbReference type="NCBIfam" id="TIGR03415">
    <property type="entry name" value="ABC_choXWV_ATP"/>
    <property type="match status" value="1"/>
</dbReference>